<proteinExistence type="predicted"/>
<dbReference type="Gene3D" id="3.30.310.50">
    <property type="entry name" value="Alpha-D-phosphohexomutase, C-terminal domain"/>
    <property type="match status" value="1"/>
</dbReference>
<dbReference type="OrthoDB" id="1550945at2"/>
<dbReference type="Pfam" id="PF09981">
    <property type="entry name" value="DUF2218"/>
    <property type="match status" value="1"/>
</dbReference>
<sequence>MQSHTTIPTALGSSYIKKLCKHYAHKIKVEYDDQQGMAYFAMGTCAMHAEAEQLTFVINAETPEAIAAIQHIMDEHFEQFAFREKLKIEWQADATQVEG</sequence>
<organism evidence="1 2">
    <name type="scientific">Herpetosiphon geysericola</name>
    <dbReference type="NCBI Taxonomy" id="70996"/>
    <lineage>
        <taxon>Bacteria</taxon>
        <taxon>Bacillati</taxon>
        <taxon>Chloroflexota</taxon>
        <taxon>Chloroflexia</taxon>
        <taxon>Herpetosiphonales</taxon>
        <taxon>Herpetosiphonaceae</taxon>
        <taxon>Herpetosiphon</taxon>
    </lineage>
</organism>
<protein>
    <recommendedName>
        <fullName evidence="3">2,4-dihydroxyhept-2-ene-1,7-dioic acid aldolase</fullName>
    </recommendedName>
</protein>
<dbReference type="Proteomes" id="UP000050277">
    <property type="component" value="Unassembled WGS sequence"/>
</dbReference>
<accession>A0A0N8GT44</accession>
<keyword evidence="2" id="KW-1185">Reference proteome</keyword>
<evidence type="ECO:0000313" key="1">
    <source>
        <dbReference type="EMBL" id="KPL91066.1"/>
    </source>
</evidence>
<dbReference type="PIRSF" id="PIRSF028291">
    <property type="entry name" value="UCP028291"/>
    <property type="match status" value="1"/>
</dbReference>
<dbReference type="RefSeq" id="WP_054533277.1">
    <property type="nucleotide sequence ID" value="NZ_LGKP01000008.1"/>
</dbReference>
<dbReference type="InterPro" id="IPR014543">
    <property type="entry name" value="UCP028291"/>
</dbReference>
<evidence type="ECO:0000313" key="2">
    <source>
        <dbReference type="Proteomes" id="UP000050277"/>
    </source>
</evidence>
<name>A0A0N8GT44_9CHLR</name>
<dbReference type="AlphaFoldDB" id="A0A0N8GT44"/>
<gene>
    <name evidence="1" type="ORF">SE18_04800</name>
</gene>
<reference evidence="1 2" key="1">
    <citation type="submission" date="2015-07" db="EMBL/GenBank/DDBJ databases">
        <title>Whole genome sequence of Herpetosiphon geysericola DSM 7119.</title>
        <authorList>
            <person name="Hemp J."/>
            <person name="Ward L.M."/>
            <person name="Pace L.A."/>
            <person name="Fischer W.W."/>
        </authorList>
    </citation>
    <scope>NUCLEOTIDE SEQUENCE [LARGE SCALE GENOMIC DNA]</scope>
    <source>
        <strain evidence="1 2">DSM 7119</strain>
    </source>
</reference>
<evidence type="ECO:0008006" key="3">
    <source>
        <dbReference type="Google" id="ProtNLM"/>
    </source>
</evidence>
<dbReference type="EMBL" id="LGKP01000008">
    <property type="protein sequence ID" value="KPL91066.1"/>
    <property type="molecule type" value="Genomic_DNA"/>
</dbReference>
<comment type="caution">
    <text evidence="1">The sequence shown here is derived from an EMBL/GenBank/DDBJ whole genome shotgun (WGS) entry which is preliminary data.</text>
</comment>